<sequence>MKAKHGQSFFDLVLQSTGSIENAFAVSLLNGLSLSDPLFIDQELLPSGKADLSIVELWSEKNLPSTAITNENHELIIPDDGIGAMIIEKTFIIR</sequence>
<comment type="caution">
    <text evidence="1">The sequence shown here is derived from an EMBL/GenBank/DDBJ whole genome shotgun (WGS) entry which is preliminary data.</text>
</comment>
<dbReference type="Proteomes" id="UP001212170">
    <property type="component" value="Unassembled WGS sequence"/>
</dbReference>
<proteinExistence type="predicted"/>
<gene>
    <name evidence="1" type="ORF">NJT12_00025</name>
</gene>
<evidence type="ECO:0000313" key="1">
    <source>
        <dbReference type="EMBL" id="MDA6067988.1"/>
    </source>
</evidence>
<dbReference type="RefSeq" id="WP_271333872.1">
    <property type="nucleotide sequence ID" value="NZ_JAMZNK010000001.1"/>
</dbReference>
<accession>A0ABT4W5V3</accession>
<protein>
    <submittedName>
        <fullName evidence="1">Uncharacterized protein</fullName>
    </submittedName>
</protein>
<reference evidence="1 2" key="1">
    <citation type="journal article" date="2023" name="Chemosphere">
        <title>Whole genome analysis of Flavobacterium aziz-sancarii sp. nov., isolated from Ardley Island (Antarctica), revealed a rich resistome and bioremediation potential.</title>
        <authorList>
            <person name="Otur C."/>
            <person name="Okay S."/>
            <person name="Kurt-Kizildogan A."/>
        </authorList>
    </citation>
    <scope>NUCLEOTIDE SEQUENCE [LARGE SCALE GENOMIC DNA]</scope>
    <source>
        <strain evidence="1 2">AC</strain>
    </source>
</reference>
<organism evidence="1 2">
    <name type="scientific">Flavobacterium azizsancarii</name>
    <dbReference type="NCBI Taxonomy" id="2961580"/>
    <lineage>
        <taxon>Bacteria</taxon>
        <taxon>Pseudomonadati</taxon>
        <taxon>Bacteroidota</taxon>
        <taxon>Flavobacteriia</taxon>
        <taxon>Flavobacteriales</taxon>
        <taxon>Flavobacteriaceae</taxon>
        <taxon>Flavobacterium</taxon>
    </lineage>
</organism>
<keyword evidence="2" id="KW-1185">Reference proteome</keyword>
<dbReference type="EMBL" id="JAMZNK010000001">
    <property type="protein sequence ID" value="MDA6067988.1"/>
    <property type="molecule type" value="Genomic_DNA"/>
</dbReference>
<name>A0ABT4W5V3_9FLAO</name>
<evidence type="ECO:0000313" key="2">
    <source>
        <dbReference type="Proteomes" id="UP001212170"/>
    </source>
</evidence>